<protein>
    <submittedName>
        <fullName evidence="15">PBPe domain-containing protein</fullName>
    </submittedName>
</protein>
<keyword evidence="4" id="KW-1133">Transmembrane helix</keyword>
<sequence>MSDSGKKMQNDLPNRYVFTEYTSDAKRNAQIFSGVLCRPEYKDLEFSKISPIFLEELTIQATANELEDQYCLIKNSSIYVQIGPDYFYGPSFFPKQTETNNPKITRKSFTGFDLNLAIQNSVIEVAIAHLIGNLGVIKLAYIFDVTVEEILGFLKGTVGQFRVYCVKNFHDPKELLSAVLVDDANVFVVNAKQESALKILQAVRIAQIKNILQQPFYWLIFNGGVTLAENNLNVQNANFFAIELSPNGNLSDYAEFATVPKPITPRDLIFRDTVVFALKALAEQLNKQANGSVSATFQDLKSPPSAQEVLTMMQSRTLRLGTIVVPPLITTEVDVNGKTVPKGPEITVAKELMKRLNLSYEITILDSPVGEKTDGGWTGLFRYIAEWELDMLVGPFSVTPNRSTDFQASTPVRSFSYTFIYRRPSLSKHNQIFQFVVAFDAVTWILIFVTAVLVGGSLAVLHKINPGNTSYTLHLSMLFVFGYLFQGVRTRPPTYASSQILIVVWWLFCLILVIAFCANYAAYRSSIALENLPNSLVTLLHQNYYKYSYIRGSNMGHLMSTPLDSVIYSLYQVINTRFKDMIPNSREEGIDEVIKGEFALLDESPFNDYNAKKYCLESSPSLWFGAYVFFMPKQLPYGAIIDEEIKTMGSDGTLDKIYKSEENIMISTLPTYCGATFKDQALEAMRIPLINWSDYSVEFSAAFGIFIVSLLGLLIVLIILLVEYRLDIYKKVFTDPRLDVERCTHLFNNILNLPNFTNLKFQHISPIFLPALSTSPTPRELENQYKIIQNSTILVEIGPDYFYGPSYFPIQTGTNVAGVDRSRITVFDLTKDIQNKVLEAAVKHLTQNSDIVKLAYLYDDTDMGNLGFMKNLIGKCIVLPLSEFDTPENALGKILIEGSYIIVLNVRQDAALKILRRAEEKNILLHPFHWIVFNAGVTLSGQQFNVDDTNFYAIEFSTNGNLQSFPELSDFSTSITPQDLICRDTTVKALLKVQSQLGQTAYMVKITQDLQIEAGFQPLKSPPSRASLLQLMKKKGLRLGAIVVPPLITEETLENGTINLRGPEITLAQELMKRLDVPYKITAYKEGTGIEHDGKWTGVFGNLERWVRFNSNFFRNAQLLYIKLHFSDPRRRKAFSSNE</sequence>
<dbReference type="InterPro" id="IPR019594">
    <property type="entry name" value="Glu/Gly-bd"/>
</dbReference>
<dbReference type="InterPro" id="IPR001320">
    <property type="entry name" value="Iontro_rcpt_C"/>
</dbReference>
<keyword evidence="9" id="KW-1071">Ligand-gated ion channel</keyword>
<dbReference type="InterPro" id="IPR015683">
    <property type="entry name" value="Ionotropic_Glu_rcpt"/>
</dbReference>
<evidence type="ECO:0000256" key="4">
    <source>
        <dbReference type="ARBA" id="ARBA00022989"/>
    </source>
</evidence>
<evidence type="ECO:0000313" key="14">
    <source>
        <dbReference type="Proteomes" id="UP000274504"/>
    </source>
</evidence>
<evidence type="ECO:0000256" key="10">
    <source>
        <dbReference type="ARBA" id="ARBA00023303"/>
    </source>
</evidence>
<keyword evidence="2" id="KW-0813">Transport</keyword>
<feature type="domain" description="Ionotropic glutamate receptor C-terminal" evidence="11">
    <location>
        <begin position="443"/>
        <end position="540"/>
    </location>
</feature>
<dbReference type="Pfam" id="PF00060">
    <property type="entry name" value="Lig_chan"/>
    <property type="match status" value="1"/>
</dbReference>
<dbReference type="AlphaFoldDB" id="A0A158QEQ7"/>
<comment type="subcellular location">
    <subcellularLocation>
        <location evidence="1">Membrane</location>
        <topology evidence="1">Multi-pass membrane protein</topology>
    </subcellularLocation>
</comment>
<evidence type="ECO:0000313" key="15">
    <source>
        <dbReference type="WBParaSite" id="HDID_0000778201-mRNA-1"/>
    </source>
</evidence>
<dbReference type="EMBL" id="UYSG01010979">
    <property type="protein sequence ID" value="VDL60098.1"/>
    <property type="molecule type" value="Genomic_DNA"/>
</dbReference>
<evidence type="ECO:0000259" key="11">
    <source>
        <dbReference type="Pfam" id="PF00060"/>
    </source>
</evidence>
<dbReference type="PANTHER" id="PTHR18966">
    <property type="entry name" value="IONOTROPIC GLUTAMATE RECEPTOR"/>
    <property type="match status" value="1"/>
</dbReference>
<accession>A0A158QEQ7</accession>
<dbReference type="STRING" id="6216.A0A158QEQ7"/>
<dbReference type="OrthoDB" id="9997229at2759"/>
<dbReference type="Gene3D" id="3.40.190.10">
    <property type="entry name" value="Periplasmic binding protein-like II"/>
    <property type="match status" value="3"/>
</dbReference>
<keyword evidence="8" id="KW-0325">Glycoprotein</keyword>
<keyword evidence="10" id="KW-0407">Ion channel</keyword>
<keyword evidence="5" id="KW-0406">Ion transport</keyword>
<dbReference type="GO" id="GO:0016020">
    <property type="term" value="C:membrane"/>
    <property type="evidence" value="ECO:0007669"/>
    <property type="project" value="UniProtKB-SubCell"/>
</dbReference>
<dbReference type="Pfam" id="PF10613">
    <property type="entry name" value="Lig_chan-Glu_bd"/>
    <property type="match status" value="1"/>
</dbReference>
<evidence type="ECO:0000256" key="1">
    <source>
        <dbReference type="ARBA" id="ARBA00004141"/>
    </source>
</evidence>
<feature type="domain" description="Ionotropic glutamate receptor L-glutamate and glycine-binding" evidence="12">
    <location>
        <begin position="317"/>
        <end position="424"/>
    </location>
</feature>
<dbReference type="SUPFAM" id="SSF53850">
    <property type="entry name" value="Periplasmic binding protein-like II"/>
    <property type="match status" value="1"/>
</dbReference>
<evidence type="ECO:0000256" key="7">
    <source>
        <dbReference type="ARBA" id="ARBA00023170"/>
    </source>
</evidence>
<evidence type="ECO:0000256" key="9">
    <source>
        <dbReference type="ARBA" id="ARBA00023286"/>
    </source>
</evidence>
<evidence type="ECO:0000256" key="5">
    <source>
        <dbReference type="ARBA" id="ARBA00023065"/>
    </source>
</evidence>
<organism evidence="15">
    <name type="scientific">Hymenolepis diminuta</name>
    <name type="common">Rat tapeworm</name>
    <dbReference type="NCBI Taxonomy" id="6216"/>
    <lineage>
        <taxon>Eukaryota</taxon>
        <taxon>Metazoa</taxon>
        <taxon>Spiralia</taxon>
        <taxon>Lophotrochozoa</taxon>
        <taxon>Platyhelminthes</taxon>
        <taxon>Cestoda</taxon>
        <taxon>Eucestoda</taxon>
        <taxon>Cyclophyllidea</taxon>
        <taxon>Hymenolepididae</taxon>
        <taxon>Hymenolepis</taxon>
    </lineage>
</organism>
<name>A0A158QEQ7_HYMDI</name>
<dbReference type="Proteomes" id="UP000274504">
    <property type="component" value="Unassembled WGS sequence"/>
</dbReference>
<evidence type="ECO:0000313" key="13">
    <source>
        <dbReference type="EMBL" id="VDL60098.1"/>
    </source>
</evidence>
<gene>
    <name evidence="13" type="ORF">HDID_LOCUS7780</name>
</gene>
<keyword evidence="6" id="KW-0472">Membrane</keyword>
<proteinExistence type="predicted"/>
<evidence type="ECO:0000256" key="3">
    <source>
        <dbReference type="ARBA" id="ARBA00022692"/>
    </source>
</evidence>
<keyword evidence="7" id="KW-0675">Receptor</keyword>
<evidence type="ECO:0000259" key="12">
    <source>
        <dbReference type="Pfam" id="PF10613"/>
    </source>
</evidence>
<evidence type="ECO:0000256" key="6">
    <source>
        <dbReference type="ARBA" id="ARBA00023136"/>
    </source>
</evidence>
<evidence type="ECO:0000256" key="2">
    <source>
        <dbReference type="ARBA" id="ARBA00022448"/>
    </source>
</evidence>
<dbReference type="GO" id="GO:0015276">
    <property type="term" value="F:ligand-gated monoatomic ion channel activity"/>
    <property type="evidence" value="ECO:0007669"/>
    <property type="project" value="InterPro"/>
</dbReference>
<reference evidence="13 14" key="2">
    <citation type="submission" date="2018-11" db="EMBL/GenBank/DDBJ databases">
        <authorList>
            <consortium name="Pathogen Informatics"/>
        </authorList>
    </citation>
    <scope>NUCLEOTIDE SEQUENCE [LARGE SCALE GENOMIC DNA]</scope>
</reference>
<reference evidence="15" key="1">
    <citation type="submission" date="2016-04" db="UniProtKB">
        <authorList>
            <consortium name="WormBaseParasite"/>
        </authorList>
    </citation>
    <scope>IDENTIFICATION</scope>
</reference>
<keyword evidence="3" id="KW-0812">Transmembrane</keyword>
<evidence type="ECO:0000256" key="8">
    <source>
        <dbReference type="ARBA" id="ARBA00023180"/>
    </source>
</evidence>
<dbReference type="WBParaSite" id="HDID_0000778201-mRNA-1">
    <property type="protein sequence ID" value="HDID_0000778201-mRNA-1"/>
    <property type="gene ID" value="HDID_0000778201"/>
</dbReference>